<feature type="transmembrane region" description="Helical" evidence="6">
    <location>
        <begin position="351"/>
        <end position="383"/>
    </location>
</feature>
<feature type="compositionally biased region" description="Basic and acidic residues" evidence="5">
    <location>
        <begin position="578"/>
        <end position="595"/>
    </location>
</feature>
<feature type="transmembrane region" description="Helical" evidence="6">
    <location>
        <begin position="174"/>
        <end position="197"/>
    </location>
</feature>
<dbReference type="Pfam" id="PF00916">
    <property type="entry name" value="Sulfate_transp"/>
    <property type="match status" value="1"/>
</dbReference>
<evidence type="ECO:0000256" key="4">
    <source>
        <dbReference type="ARBA" id="ARBA00023136"/>
    </source>
</evidence>
<dbReference type="Pfam" id="PF01740">
    <property type="entry name" value="STAS"/>
    <property type="match status" value="1"/>
</dbReference>
<dbReference type="Proteomes" id="UP001608902">
    <property type="component" value="Unassembled WGS sequence"/>
</dbReference>
<sequence length="595" mass="64792">MLFGTSKHCSVGSFAVIALMSGLANERIRSAIASHSSSLPTDLSNSTTSYEMKPIEVATALTFTVGVAQFMAGFLHLEFVTTYFSDQMVSGFTTGASTHVVVAQLDKVLGIKVPSAKGPGYLFMRVYDIAARIPQTNLCTLIISLCGGIFLYVGKEVISPFVNKKTGMKITIPYELMLMIISTLASYFLSLHSHYNVPIVGTMHPGLPSPKVPHIEVVSYCITDAIVIAAVALAVHISLAKMLAKKMNYPINARQEMLALGITEIGTSFFPVYPTATGIGRTIVNTESGSKTQISSLFAGLFLLAVILFLGPFLEPLPMCTLATIILMAMRKVFRSFSELKILWPSSKVDCFIWLVAFVATVCVNVMEGLVISIIFALLTVVFRAQWPHQKLIPPITTTSSRSSSLVSVNKLDTSSTDVYNSGTFLRVFCFESPLLFVNVERFKTAIRAIITEFKFSQNPMALNSANLNFSHGTSEEFEKVRCIIIDCSAIAYVDRMGLNAVKEIFSECSAAKIKVLFAAMNANVFRNLRQCGVLDIIPEENFLSSLCDALDIVFSPKSKTEATDDVYSSALQNSAANKEKRGADSGESDPKAIP</sequence>
<protein>
    <recommendedName>
        <fullName evidence="7">STAS domain-containing protein</fullName>
    </recommendedName>
</protein>
<dbReference type="CDD" id="cd07042">
    <property type="entry name" value="STAS_SulP_like_sulfate_transporter"/>
    <property type="match status" value="1"/>
</dbReference>
<dbReference type="SUPFAM" id="SSF52091">
    <property type="entry name" value="SpoIIaa-like"/>
    <property type="match status" value="1"/>
</dbReference>
<dbReference type="PROSITE" id="PS50801">
    <property type="entry name" value="STAS"/>
    <property type="match status" value="1"/>
</dbReference>
<feature type="transmembrane region" description="Helical" evidence="6">
    <location>
        <begin position="297"/>
        <end position="330"/>
    </location>
</feature>
<name>A0ABD6EAX9_9BILA</name>
<evidence type="ECO:0000256" key="5">
    <source>
        <dbReference type="SAM" id="MobiDB-lite"/>
    </source>
</evidence>
<dbReference type="InterPro" id="IPR036513">
    <property type="entry name" value="STAS_dom_sf"/>
</dbReference>
<reference evidence="8 9" key="1">
    <citation type="submission" date="2024-08" db="EMBL/GenBank/DDBJ databases">
        <title>Gnathostoma spinigerum genome.</title>
        <authorList>
            <person name="Gonzalez-Bertolin B."/>
            <person name="Monzon S."/>
            <person name="Zaballos A."/>
            <person name="Jimenez P."/>
            <person name="Dekumyoy P."/>
            <person name="Varona S."/>
            <person name="Cuesta I."/>
            <person name="Sumanam S."/>
            <person name="Adisakwattana P."/>
            <person name="Gasser R.B."/>
            <person name="Hernandez-Gonzalez A."/>
            <person name="Young N.D."/>
            <person name="Perteguer M.J."/>
        </authorList>
    </citation>
    <scope>NUCLEOTIDE SEQUENCE [LARGE SCALE GENOMIC DNA]</scope>
    <source>
        <strain evidence="8">AL3</strain>
        <tissue evidence="8">Liver</tissue>
    </source>
</reference>
<organism evidence="8 9">
    <name type="scientific">Gnathostoma spinigerum</name>
    <dbReference type="NCBI Taxonomy" id="75299"/>
    <lineage>
        <taxon>Eukaryota</taxon>
        <taxon>Metazoa</taxon>
        <taxon>Ecdysozoa</taxon>
        <taxon>Nematoda</taxon>
        <taxon>Chromadorea</taxon>
        <taxon>Rhabditida</taxon>
        <taxon>Spirurina</taxon>
        <taxon>Gnathostomatomorpha</taxon>
        <taxon>Gnathostomatoidea</taxon>
        <taxon>Gnathostomatidae</taxon>
        <taxon>Gnathostoma</taxon>
    </lineage>
</organism>
<evidence type="ECO:0000313" key="9">
    <source>
        <dbReference type="Proteomes" id="UP001608902"/>
    </source>
</evidence>
<keyword evidence="9" id="KW-1185">Reference proteome</keyword>
<evidence type="ECO:0000256" key="3">
    <source>
        <dbReference type="ARBA" id="ARBA00022989"/>
    </source>
</evidence>
<evidence type="ECO:0000259" key="7">
    <source>
        <dbReference type="PROSITE" id="PS50801"/>
    </source>
</evidence>
<evidence type="ECO:0000256" key="6">
    <source>
        <dbReference type="SAM" id="Phobius"/>
    </source>
</evidence>
<keyword evidence="3 6" id="KW-1133">Transmembrane helix</keyword>
<accession>A0ABD6EAX9</accession>
<evidence type="ECO:0000313" key="8">
    <source>
        <dbReference type="EMBL" id="MFH4976791.1"/>
    </source>
</evidence>
<evidence type="ECO:0000256" key="2">
    <source>
        <dbReference type="ARBA" id="ARBA00022692"/>
    </source>
</evidence>
<keyword evidence="4 6" id="KW-0472">Membrane</keyword>
<dbReference type="InterPro" id="IPR001902">
    <property type="entry name" value="SLC26A/SulP_fam"/>
</dbReference>
<dbReference type="GO" id="GO:0016020">
    <property type="term" value="C:membrane"/>
    <property type="evidence" value="ECO:0007669"/>
    <property type="project" value="UniProtKB-SubCell"/>
</dbReference>
<feature type="domain" description="STAS" evidence="7">
    <location>
        <begin position="428"/>
        <end position="554"/>
    </location>
</feature>
<feature type="transmembrane region" description="Helical" evidence="6">
    <location>
        <begin position="217"/>
        <end position="237"/>
    </location>
</feature>
<comment type="subcellular location">
    <subcellularLocation>
        <location evidence="1">Membrane</location>
        <topology evidence="1">Multi-pass membrane protein</topology>
    </subcellularLocation>
</comment>
<dbReference type="InterPro" id="IPR002645">
    <property type="entry name" value="STAS_dom"/>
</dbReference>
<evidence type="ECO:0000256" key="1">
    <source>
        <dbReference type="ARBA" id="ARBA00004141"/>
    </source>
</evidence>
<dbReference type="AlphaFoldDB" id="A0ABD6EAX9"/>
<gene>
    <name evidence="8" type="ORF">AB6A40_003500</name>
</gene>
<feature type="transmembrane region" description="Helical" evidence="6">
    <location>
        <begin position="133"/>
        <end position="153"/>
    </location>
</feature>
<feature type="region of interest" description="Disordered" evidence="5">
    <location>
        <begin position="560"/>
        <end position="595"/>
    </location>
</feature>
<proteinExistence type="predicted"/>
<dbReference type="PANTHER" id="PTHR11814">
    <property type="entry name" value="SULFATE TRANSPORTER"/>
    <property type="match status" value="1"/>
</dbReference>
<keyword evidence="2 6" id="KW-0812">Transmembrane</keyword>
<dbReference type="Gene3D" id="3.30.750.24">
    <property type="entry name" value="STAS domain"/>
    <property type="match status" value="1"/>
</dbReference>
<feature type="transmembrane region" description="Helical" evidence="6">
    <location>
        <begin position="258"/>
        <end position="277"/>
    </location>
</feature>
<dbReference type="EMBL" id="JBGFUD010001816">
    <property type="protein sequence ID" value="MFH4976791.1"/>
    <property type="molecule type" value="Genomic_DNA"/>
</dbReference>
<comment type="caution">
    <text evidence="8">The sequence shown here is derived from an EMBL/GenBank/DDBJ whole genome shotgun (WGS) entry which is preliminary data.</text>
</comment>
<dbReference type="InterPro" id="IPR011547">
    <property type="entry name" value="SLC26A/SulP_dom"/>
</dbReference>